<dbReference type="OrthoDB" id="8583266at2"/>
<comment type="caution">
    <text evidence="4">The sequence shown here is derived from an EMBL/GenBank/DDBJ whole genome shotgun (WGS) entry which is preliminary data.</text>
</comment>
<evidence type="ECO:0000259" key="3">
    <source>
        <dbReference type="SMART" id="SM00062"/>
    </source>
</evidence>
<evidence type="ECO:0000313" key="4">
    <source>
        <dbReference type="EMBL" id="MTW05794.1"/>
    </source>
</evidence>
<dbReference type="SUPFAM" id="SSF53850">
    <property type="entry name" value="Periplasmic binding protein-like II"/>
    <property type="match status" value="1"/>
</dbReference>
<accession>A0A6L6Q8L6</accession>
<feature type="chain" id="PRO_5026716241" evidence="2">
    <location>
        <begin position="40"/>
        <end position="286"/>
    </location>
</feature>
<dbReference type="PANTHER" id="PTHR35936:SF25">
    <property type="entry name" value="ABC TRANSPORTER SUBSTRATE-BINDING PROTEIN"/>
    <property type="match status" value="1"/>
</dbReference>
<feature type="domain" description="Solute-binding protein family 3/N-terminal" evidence="3">
    <location>
        <begin position="45"/>
        <end position="274"/>
    </location>
</feature>
<evidence type="ECO:0000313" key="5">
    <source>
        <dbReference type="Proteomes" id="UP000484015"/>
    </source>
</evidence>
<dbReference type="Pfam" id="PF00497">
    <property type="entry name" value="SBP_bac_3"/>
    <property type="match status" value="1"/>
</dbReference>
<reference evidence="4 5" key="1">
    <citation type="submission" date="2019-11" db="EMBL/GenBank/DDBJ databases">
        <title>Type strains purchased from KCTC, JCM and DSMZ.</title>
        <authorList>
            <person name="Lu H."/>
        </authorList>
    </citation>
    <scope>NUCLEOTIDE SEQUENCE [LARGE SCALE GENOMIC DNA]</scope>
    <source>
        <strain evidence="4 5">KCTC 42409</strain>
    </source>
</reference>
<evidence type="ECO:0000256" key="2">
    <source>
        <dbReference type="SAM" id="SignalP"/>
    </source>
</evidence>
<proteinExistence type="predicted"/>
<dbReference type="EMBL" id="WNLA01000030">
    <property type="protein sequence ID" value="MTW05794.1"/>
    <property type="molecule type" value="Genomic_DNA"/>
</dbReference>
<protein>
    <submittedName>
        <fullName evidence="4">Transporter substrate-binding domain-containing protein</fullName>
    </submittedName>
</protein>
<dbReference type="Proteomes" id="UP000484015">
    <property type="component" value="Unassembled WGS sequence"/>
</dbReference>
<dbReference type="Gene3D" id="3.40.190.10">
    <property type="entry name" value="Periplasmic binding protein-like II"/>
    <property type="match status" value="2"/>
</dbReference>
<dbReference type="InterPro" id="IPR001638">
    <property type="entry name" value="Solute-binding_3/MltF_N"/>
</dbReference>
<gene>
    <name evidence="4" type="ORF">GM668_27325</name>
</gene>
<sequence>MFWTICHQARHNGLSPLSDATMFRTVLLACLLTTAPAMAATCPDPLRAGISELGYSGYLEQELPRGAAADVLREAARRSGCTVELTLYPRSRLFVEFDQGHVDVAASAARSDERDRSGVFIPYAMSRFDLVLASRPARRFHSLADFVTHGTGTLNIVRGAFYTPDVLRQLERLRSLARLEEVTDFEMAFRKMAAGRAAGTLAPEMVSARLLDQFSLAATSHVIAIPESPPMEVGAYLSRNSLSVAEQDALANALRAMAQDGAILAIYRKYLGDAAARALLSGGRRR</sequence>
<evidence type="ECO:0000256" key="1">
    <source>
        <dbReference type="ARBA" id="ARBA00022729"/>
    </source>
</evidence>
<dbReference type="PANTHER" id="PTHR35936">
    <property type="entry name" value="MEMBRANE-BOUND LYTIC MUREIN TRANSGLYCOSYLASE F"/>
    <property type="match status" value="1"/>
</dbReference>
<dbReference type="AlphaFoldDB" id="A0A6L6Q8L6"/>
<keyword evidence="1 2" id="KW-0732">Signal</keyword>
<dbReference type="SMART" id="SM00062">
    <property type="entry name" value="PBPb"/>
    <property type="match status" value="1"/>
</dbReference>
<name>A0A6L6Q8L6_9BURK</name>
<organism evidence="4 5">
    <name type="scientific">Pseudoduganella ginsengisoli</name>
    <dbReference type="NCBI Taxonomy" id="1462440"/>
    <lineage>
        <taxon>Bacteria</taxon>
        <taxon>Pseudomonadati</taxon>
        <taxon>Pseudomonadota</taxon>
        <taxon>Betaproteobacteria</taxon>
        <taxon>Burkholderiales</taxon>
        <taxon>Oxalobacteraceae</taxon>
        <taxon>Telluria group</taxon>
        <taxon>Pseudoduganella</taxon>
    </lineage>
</organism>
<feature type="signal peptide" evidence="2">
    <location>
        <begin position="1"/>
        <end position="39"/>
    </location>
</feature>
<keyword evidence="5" id="KW-1185">Reference proteome</keyword>